<dbReference type="GO" id="GO:0015808">
    <property type="term" value="P:L-alanine transport"/>
    <property type="evidence" value="ECO:0007669"/>
    <property type="project" value="TreeGrafter"/>
</dbReference>
<evidence type="ECO:0000313" key="11">
    <source>
        <dbReference type="EMBL" id="KPU44069.1"/>
    </source>
</evidence>
<feature type="transmembrane region" description="Helical" evidence="10">
    <location>
        <begin position="188"/>
        <end position="213"/>
    </location>
</feature>
<dbReference type="OrthoDB" id="9807115at2"/>
<keyword evidence="5 10" id="KW-0812">Transmembrane</keyword>
<gene>
    <name evidence="11" type="primary">livH_7</name>
    <name evidence="11" type="ORF">OXPF_22350</name>
</gene>
<dbReference type="GO" id="GO:1903806">
    <property type="term" value="P:L-isoleucine import across plasma membrane"/>
    <property type="evidence" value="ECO:0007669"/>
    <property type="project" value="TreeGrafter"/>
</dbReference>
<feature type="transmembrane region" description="Helical" evidence="10">
    <location>
        <begin position="262"/>
        <end position="281"/>
    </location>
</feature>
<name>A0A0P8YWH4_9CLOT</name>
<dbReference type="GO" id="GO:0005304">
    <property type="term" value="F:L-valine transmembrane transporter activity"/>
    <property type="evidence" value="ECO:0007669"/>
    <property type="project" value="TreeGrafter"/>
</dbReference>
<dbReference type="Proteomes" id="UP000050326">
    <property type="component" value="Unassembled WGS sequence"/>
</dbReference>
<sequence>MVFLQQTINGIALGSVYALIALGYTMVYGIVQLINFAHGDIYMVGAYAAFFAAGALKLPFLPVLLIAMATSAILGLTIEKLAYRPIRTAPKVTNLITAIGVSLLIENLVRIFIGPNPRSFPELIKVQIINIGSLQINNLQIVVFSVSVILMLILQFIVHKTKVGKAMRAVSQDKDAAKLMGINIDRTISYTFAIGSSLAAVAGVLVGIVYQRIDPLMGVMSGLKAFIAAVLGGIGIIPGAMAGGFLMGIAETLTKGYISTQLSDAIAFAILIIILLVKPSGLMGKKTSEKV</sequence>
<keyword evidence="2" id="KW-0813">Transport</keyword>
<keyword evidence="8 10" id="KW-0472">Membrane</keyword>
<dbReference type="CDD" id="cd06582">
    <property type="entry name" value="TM_PBP1_LivH_like"/>
    <property type="match status" value="1"/>
</dbReference>
<dbReference type="InterPro" id="IPR037294">
    <property type="entry name" value="ABC_BtuC-like"/>
</dbReference>
<dbReference type="PATRIC" id="fig|36849.3.peg.2356"/>
<evidence type="ECO:0000256" key="5">
    <source>
        <dbReference type="ARBA" id="ARBA00022692"/>
    </source>
</evidence>
<keyword evidence="3" id="KW-1003">Cell membrane</keyword>
<evidence type="ECO:0000256" key="7">
    <source>
        <dbReference type="ARBA" id="ARBA00022989"/>
    </source>
</evidence>
<protein>
    <submittedName>
        <fullName evidence="11">High-affinity branched-chain amino acid transport system permease protein LivH</fullName>
    </submittedName>
</protein>
<feature type="transmembrane region" description="Helical" evidence="10">
    <location>
        <begin position="225"/>
        <end position="250"/>
    </location>
</feature>
<organism evidence="11 12">
    <name type="scientific">Oxobacter pfennigii</name>
    <dbReference type="NCBI Taxonomy" id="36849"/>
    <lineage>
        <taxon>Bacteria</taxon>
        <taxon>Bacillati</taxon>
        <taxon>Bacillota</taxon>
        <taxon>Clostridia</taxon>
        <taxon>Eubacteriales</taxon>
        <taxon>Clostridiaceae</taxon>
        <taxon>Oxobacter</taxon>
    </lineage>
</organism>
<keyword evidence="12" id="KW-1185">Reference proteome</keyword>
<dbReference type="GO" id="GO:0015192">
    <property type="term" value="F:L-phenylalanine transmembrane transporter activity"/>
    <property type="evidence" value="ECO:0007669"/>
    <property type="project" value="TreeGrafter"/>
</dbReference>
<reference evidence="11 12" key="1">
    <citation type="submission" date="2015-09" db="EMBL/GenBank/DDBJ databases">
        <title>Genome sequence of Oxobacter pfennigii DSM 3222.</title>
        <authorList>
            <person name="Poehlein A."/>
            <person name="Bengelsdorf F.R."/>
            <person name="Schiel-Bengelsdorf B."/>
            <person name="Duerre P."/>
            <person name="Daniel R."/>
        </authorList>
    </citation>
    <scope>NUCLEOTIDE SEQUENCE [LARGE SCALE GENOMIC DNA]</scope>
    <source>
        <strain evidence="11 12">DSM 3222</strain>
    </source>
</reference>
<dbReference type="GO" id="GO:0005886">
    <property type="term" value="C:plasma membrane"/>
    <property type="evidence" value="ECO:0007669"/>
    <property type="project" value="UniProtKB-SubCell"/>
</dbReference>
<evidence type="ECO:0000256" key="8">
    <source>
        <dbReference type="ARBA" id="ARBA00023136"/>
    </source>
</evidence>
<evidence type="ECO:0000256" key="1">
    <source>
        <dbReference type="ARBA" id="ARBA00004651"/>
    </source>
</evidence>
<proteinExistence type="inferred from homology"/>
<dbReference type="InterPro" id="IPR001851">
    <property type="entry name" value="ABC_transp_permease"/>
</dbReference>
<comment type="caution">
    <text evidence="11">The sequence shown here is derived from an EMBL/GenBank/DDBJ whole genome shotgun (WGS) entry which is preliminary data.</text>
</comment>
<keyword evidence="4" id="KW-0997">Cell inner membrane</keyword>
<evidence type="ECO:0000256" key="9">
    <source>
        <dbReference type="ARBA" id="ARBA00037998"/>
    </source>
</evidence>
<dbReference type="Pfam" id="PF02653">
    <property type="entry name" value="BPD_transp_2"/>
    <property type="match status" value="1"/>
</dbReference>
<dbReference type="EMBL" id="LKET01000032">
    <property type="protein sequence ID" value="KPU44069.1"/>
    <property type="molecule type" value="Genomic_DNA"/>
</dbReference>
<feature type="transmembrane region" description="Helical" evidence="10">
    <location>
        <begin position="12"/>
        <end position="34"/>
    </location>
</feature>
<dbReference type="PANTHER" id="PTHR11795">
    <property type="entry name" value="BRANCHED-CHAIN AMINO ACID TRANSPORT SYSTEM PERMEASE PROTEIN LIVH"/>
    <property type="match status" value="1"/>
</dbReference>
<feature type="transmembrane region" description="Helical" evidence="10">
    <location>
        <begin position="139"/>
        <end position="158"/>
    </location>
</feature>
<dbReference type="AlphaFoldDB" id="A0A0P8YWH4"/>
<dbReference type="Gene3D" id="1.10.3470.10">
    <property type="entry name" value="ABC transporter involved in vitamin B12 uptake, BtuC"/>
    <property type="match status" value="1"/>
</dbReference>
<comment type="subcellular location">
    <subcellularLocation>
        <location evidence="1">Cell membrane</location>
        <topology evidence="1">Multi-pass membrane protein</topology>
    </subcellularLocation>
</comment>
<evidence type="ECO:0000256" key="6">
    <source>
        <dbReference type="ARBA" id="ARBA00022970"/>
    </source>
</evidence>
<dbReference type="InterPro" id="IPR052157">
    <property type="entry name" value="BCAA_transport_permease"/>
</dbReference>
<comment type="similarity">
    <text evidence="9">Belongs to the binding-protein-dependent transport system permease family. LivHM subfamily.</text>
</comment>
<feature type="transmembrane region" description="Helical" evidence="10">
    <location>
        <begin position="95"/>
        <end position="113"/>
    </location>
</feature>
<dbReference type="GO" id="GO:0015190">
    <property type="term" value="F:L-leucine transmembrane transporter activity"/>
    <property type="evidence" value="ECO:0007669"/>
    <property type="project" value="TreeGrafter"/>
</dbReference>
<keyword evidence="6" id="KW-0029">Amino-acid transport</keyword>
<evidence type="ECO:0000313" key="12">
    <source>
        <dbReference type="Proteomes" id="UP000050326"/>
    </source>
</evidence>
<evidence type="ECO:0000256" key="2">
    <source>
        <dbReference type="ARBA" id="ARBA00022448"/>
    </source>
</evidence>
<dbReference type="PANTHER" id="PTHR11795:SF371">
    <property type="entry name" value="HIGH-AFFINITY BRANCHED-CHAIN AMINO ACID TRANSPORT SYSTEM PERMEASE PROTEIN LIVH"/>
    <property type="match status" value="1"/>
</dbReference>
<accession>A0A0P8YWH4</accession>
<keyword evidence="7 10" id="KW-1133">Transmembrane helix</keyword>
<evidence type="ECO:0000256" key="10">
    <source>
        <dbReference type="SAM" id="Phobius"/>
    </source>
</evidence>
<evidence type="ECO:0000256" key="3">
    <source>
        <dbReference type="ARBA" id="ARBA00022475"/>
    </source>
</evidence>
<evidence type="ECO:0000256" key="4">
    <source>
        <dbReference type="ARBA" id="ARBA00022519"/>
    </source>
</evidence>
<dbReference type="STRING" id="36849.OXPF_22350"/>
<dbReference type="GO" id="GO:0042941">
    <property type="term" value="P:D-alanine transmembrane transport"/>
    <property type="evidence" value="ECO:0007669"/>
    <property type="project" value="TreeGrafter"/>
</dbReference>
<dbReference type="GO" id="GO:0015188">
    <property type="term" value="F:L-isoleucine transmembrane transporter activity"/>
    <property type="evidence" value="ECO:0007669"/>
    <property type="project" value="TreeGrafter"/>
</dbReference>